<dbReference type="OrthoDB" id="2067926at2"/>
<proteinExistence type="predicted"/>
<dbReference type="KEGG" id="splr:C0J00_06125"/>
<evidence type="ECO:0000259" key="2">
    <source>
        <dbReference type="Pfam" id="PF08929"/>
    </source>
</evidence>
<feature type="domain" description="PoNi N-terminal" evidence="1">
    <location>
        <begin position="2"/>
        <end position="104"/>
    </location>
</feature>
<dbReference type="Proteomes" id="UP000238956">
    <property type="component" value="Chromosome"/>
</dbReference>
<dbReference type="RefSeq" id="WP_104968043.1">
    <property type="nucleotide sequence ID" value="NZ_CP025536.1"/>
</dbReference>
<dbReference type="InterPro" id="IPR015024">
    <property type="entry name" value="PoNi_N"/>
</dbReference>
<dbReference type="Pfam" id="PF08929">
    <property type="entry name" value="PoNi_C"/>
    <property type="match status" value="1"/>
</dbReference>
<reference evidence="3 4" key="2">
    <citation type="submission" date="2018-02" db="EMBL/GenBank/DDBJ databases">
        <title>Whole genome sequencing analysis of Streptococcus pluranimalium isolated from cattle infected mastitis in China.</title>
        <authorList>
            <person name="Zhang J.-R."/>
            <person name="Hu G.-Z."/>
        </authorList>
    </citation>
    <scope>NUCLEOTIDE SEQUENCE [LARGE SCALE GENOMIC DNA]</scope>
    <source>
        <strain evidence="3 4">TH11417</strain>
    </source>
</reference>
<evidence type="ECO:0000313" key="3">
    <source>
        <dbReference type="EMBL" id="AUW96716.1"/>
    </source>
</evidence>
<name>A0A2L0D4H9_9STRE</name>
<dbReference type="GeneID" id="98393487"/>
<organism evidence="3 4">
    <name type="scientific">Streptococcus pluranimalium</name>
    <dbReference type="NCBI Taxonomy" id="82348"/>
    <lineage>
        <taxon>Bacteria</taxon>
        <taxon>Bacillati</taxon>
        <taxon>Bacillota</taxon>
        <taxon>Bacilli</taxon>
        <taxon>Lactobacillales</taxon>
        <taxon>Streptococcaceae</taxon>
        <taxon>Streptococcus</taxon>
    </lineage>
</organism>
<feature type="domain" description="PoNi C-terminal" evidence="2">
    <location>
        <begin position="134"/>
        <end position="223"/>
    </location>
</feature>
<dbReference type="AlphaFoldDB" id="A0A2L0D4H9"/>
<sequence>MRDTIKDSEYFKYYLDKQNTRLTFYKNKLPEIDTSKEKVMRSMKNAIFTINFEILLARYSKGDDLKSIRAEYIKSIPAFKEVFSDIIDMSTLQFIALAVLLDVDLFNDQEFLSLLDKFEVSHGVIDILMHKENISDISRYQDIRRFRPWVAELYQSPDDREAIISKQLSNWYKSQRSSYFYGYDKEKEPLYFGYWALEIAALVKVLNIPDDSFKDNKYYPYDLVHFGG</sequence>
<accession>A0A2L0D4H9</accession>
<dbReference type="InterPro" id="IPR015025">
    <property type="entry name" value="PoNi_C"/>
</dbReference>
<evidence type="ECO:0008006" key="5">
    <source>
        <dbReference type="Google" id="ProtNLM"/>
    </source>
</evidence>
<evidence type="ECO:0000313" key="4">
    <source>
        <dbReference type="Proteomes" id="UP000238956"/>
    </source>
</evidence>
<reference evidence="3 4" key="1">
    <citation type="submission" date="2017-12" db="EMBL/GenBank/DDBJ databases">
        <authorList>
            <person name="Hurst M.R.H."/>
        </authorList>
    </citation>
    <scope>NUCLEOTIDE SEQUENCE [LARGE SCALE GENOMIC DNA]</scope>
    <source>
        <strain evidence="3 4">TH11417</strain>
    </source>
</reference>
<dbReference type="EMBL" id="CP025536">
    <property type="protein sequence ID" value="AUW96716.1"/>
    <property type="molecule type" value="Genomic_DNA"/>
</dbReference>
<keyword evidence="4" id="KW-1185">Reference proteome</keyword>
<protein>
    <recommendedName>
        <fullName evidence="5">DUF1911 domain-containing protein</fullName>
    </recommendedName>
</protein>
<dbReference type="SUPFAM" id="SSF140731">
    <property type="entry name" value="PA2201 C-terminal domain-like"/>
    <property type="match status" value="1"/>
</dbReference>
<dbReference type="InterPro" id="IPR028983">
    <property type="entry name" value="PA2201-like_C"/>
</dbReference>
<dbReference type="Pfam" id="PF08928">
    <property type="entry name" value="PoNi_N"/>
    <property type="match status" value="1"/>
</dbReference>
<dbReference type="Gene3D" id="1.10.3920.10">
    <property type="entry name" value="PA2201 C-terminal domain-like"/>
    <property type="match status" value="1"/>
</dbReference>
<evidence type="ECO:0000259" key="1">
    <source>
        <dbReference type="Pfam" id="PF08928"/>
    </source>
</evidence>
<gene>
    <name evidence="3" type="ORF">C0J00_06125</name>
</gene>